<gene>
    <name evidence="3" type="ORF">APLA_LOCUS4269</name>
</gene>
<evidence type="ECO:0000256" key="1">
    <source>
        <dbReference type="PROSITE-ProRule" id="PRU00023"/>
    </source>
</evidence>
<dbReference type="PROSITE" id="PS50088">
    <property type="entry name" value="ANK_REPEAT"/>
    <property type="match status" value="1"/>
</dbReference>
<keyword evidence="4" id="KW-1185">Reference proteome</keyword>
<dbReference type="PROSITE" id="PS50297">
    <property type="entry name" value="ANK_REP_REGION"/>
    <property type="match status" value="1"/>
</dbReference>
<dbReference type="AlphaFoldDB" id="A0A8S0ZH32"/>
<organism evidence="3 4">
    <name type="scientific">Arctia plantaginis</name>
    <name type="common">Wood tiger moth</name>
    <name type="synonym">Phalaena plantaginis</name>
    <dbReference type="NCBI Taxonomy" id="874455"/>
    <lineage>
        <taxon>Eukaryota</taxon>
        <taxon>Metazoa</taxon>
        <taxon>Ecdysozoa</taxon>
        <taxon>Arthropoda</taxon>
        <taxon>Hexapoda</taxon>
        <taxon>Insecta</taxon>
        <taxon>Pterygota</taxon>
        <taxon>Neoptera</taxon>
        <taxon>Endopterygota</taxon>
        <taxon>Lepidoptera</taxon>
        <taxon>Glossata</taxon>
        <taxon>Ditrysia</taxon>
        <taxon>Noctuoidea</taxon>
        <taxon>Erebidae</taxon>
        <taxon>Arctiinae</taxon>
        <taxon>Arctia</taxon>
    </lineage>
</organism>
<dbReference type="Pfam" id="PF01585">
    <property type="entry name" value="G-patch"/>
    <property type="match status" value="1"/>
</dbReference>
<keyword evidence="1" id="KW-0040">ANK repeat</keyword>
<name>A0A8S0ZH32_ARCPL</name>
<dbReference type="PROSITE" id="PS50174">
    <property type="entry name" value="G_PATCH"/>
    <property type="match status" value="1"/>
</dbReference>
<evidence type="ECO:0000313" key="3">
    <source>
        <dbReference type="EMBL" id="CAB3230594.1"/>
    </source>
</evidence>
<proteinExistence type="predicted"/>
<dbReference type="InterPro" id="IPR039146">
    <property type="entry name" value="GPANK1"/>
</dbReference>
<feature type="repeat" description="ANK" evidence="1">
    <location>
        <begin position="104"/>
        <end position="136"/>
    </location>
</feature>
<dbReference type="SMART" id="SM00443">
    <property type="entry name" value="G_patch"/>
    <property type="match status" value="1"/>
</dbReference>
<dbReference type="InterPro" id="IPR002110">
    <property type="entry name" value="Ankyrin_rpt"/>
</dbReference>
<accession>A0A8S0ZH32</accession>
<reference evidence="3 4" key="1">
    <citation type="submission" date="2020-04" db="EMBL/GenBank/DDBJ databases">
        <authorList>
            <person name="Wallbank WR R."/>
            <person name="Pardo Diaz C."/>
            <person name="Kozak K."/>
            <person name="Martin S."/>
            <person name="Jiggins C."/>
            <person name="Moest M."/>
            <person name="Warren A I."/>
            <person name="Byers J.R.P. K."/>
            <person name="Montejo-Kovacevich G."/>
            <person name="Yen C E."/>
        </authorList>
    </citation>
    <scope>NUCLEOTIDE SEQUENCE [LARGE SCALE GENOMIC DNA]</scope>
</reference>
<dbReference type="InterPro" id="IPR000467">
    <property type="entry name" value="G_patch_dom"/>
</dbReference>
<sequence>MFHKSYSNFVRASALEEEQCSTLQQKKPGLSGDEARRIYLEEIKNGSTTQPSKCKTGKHKKVDKEEDIPLTNKYLFLTVQNNDVDKIRYILDRCPDKINIVDDYGWSLLMIACQANSIETTQELLKRGVDISIRDKAGNSARSLVIKNKNYTLADILLNHRETQSTQHVNQDRIEVKSWEDYTCDICSKTFPNREEHLSSTIHNICASKGKKILPHYVIPASNRGYQLLLKGGWDRDSGLGRDGTGKKYPIKTIQKKDRKGLGHKKNEQNVKSTENGIKVKSKEMFAHNIKKNRRLEINFRREFY</sequence>
<dbReference type="Pfam" id="PF12796">
    <property type="entry name" value="Ank_2"/>
    <property type="match status" value="1"/>
</dbReference>
<dbReference type="PANTHER" id="PTHR20923:SF1">
    <property type="entry name" value="G PATCH DOMAIN AND ANKYRIN REPEAT-CONTAINING PROTEIN 1"/>
    <property type="match status" value="1"/>
</dbReference>
<dbReference type="Gene3D" id="1.25.40.20">
    <property type="entry name" value="Ankyrin repeat-containing domain"/>
    <property type="match status" value="1"/>
</dbReference>
<dbReference type="OrthoDB" id="4735278at2759"/>
<evidence type="ECO:0000313" key="4">
    <source>
        <dbReference type="Proteomes" id="UP000494106"/>
    </source>
</evidence>
<dbReference type="PANTHER" id="PTHR20923">
    <property type="entry name" value="BAT4 PROTEIN-RELATED"/>
    <property type="match status" value="1"/>
</dbReference>
<evidence type="ECO:0000259" key="2">
    <source>
        <dbReference type="PROSITE" id="PS50174"/>
    </source>
</evidence>
<dbReference type="SUPFAM" id="SSF48403">
    <property type="entry name" value="Ankyrin repeat"/>
    <property type="match status" value="1"/>
</dbReference>
<feature type="domain" description="G-patch" evidence="2">
    <location>
        <begin position="221"/>
        <end position="267"/>
    </location>
</feature>
<protein>
    <recommendedName>
        <fullName evidence="2">G-patch domain-containing protein</fullName>
    </recommendedName>
</protein>
<dbReference type="GO" id="GO:0003676">
    <property type="term" value="F:nucleic acid binding"/>
    <property type="evidence" value="ECO:0007669"/>
    <property type="project" value="InterPro"/>
</dbReference>
<dbReference type="InterPro" id="IPR036770">
    <property type="entry name" value="Ankyrin_rpt-contain_sf"/>
</dbReference>
<dbReference type="SMART" id="SM00248">
    <property type="entry name" value="ANK"/>
    <property type="match status" value="3"/>
</dbReference>
<dbReference type="Proteomes" id="UP000494106">
    <property type="component" value="Unassembled WGS sequence"/>
</dbReference>
<comment type="caution">
    <text evidence="3">The sequence shown here is derived from an EMBL/GenBank/DDBJ whole genome shotgun (WGS) entry which is preliminary data.</text>
</comment>
<dbReference type="EMBL" id="CADEBC010000428">
    <property type="protein sequence ID" value="CAB3230594.1"/>
    <property type="molecule type" value="Genomic_DNA"/>
</dbReference>